<protein>
    <recommendedName>
        <fullName evidence="3">DUF2917 domain-containing protein</fullName>
    </recommendedName>
</protein>
<dbReference type="AlphaFoldDB" id="F3KUN0"/>
<reference evidence="1 2" key="1">
    <citation type="journal article" date="2011" name="EMBO J.">
        <title>Structural diversity of bacterial flagellar motors.</title>
        <authorList>
            <person name="Chen S."/>
            <person name="Beeby M."/>
            <person name="Murphy G.E."/>
            <person name="Leadbetter J.R."/>
            <person name="Hendrixson D.R."/>
            <person name="Briegel A."/>
            <person name="Li Z."/>
            <person name="Shi J."/>
            <person name="Tocheva E.I."/>
            <person name="Muller A."/>
            <person name="Dobro M.J."/>
            <person name="Jensen G.J."/>
        </authorList>
    </citation>
    <scope>NUCLEOTIDE SEQUENCE [LARGE SCALE GENOMIC DNA]</scope>
    <source>
        <strain evidence="1 2">ATCC 19624</strain>
    </source>
</reference>
<accession>F3KUN0</accession>
<evidence type="ECO:0000313" key="2">
    <source>
        <dbReference type="Proteomes" id="UP000016368"/>
    </source>
</evidence>
<dbReference type="Proteomes" id="UP000016368">
    <property type="component" value="Unassembled WGS sequence"/>
</dbReference>
<evidence type="ECO:0000313" key="1">
    <source>
        <dbReference type="EMBL" id="EGI76510.1"/>
    </source>
</evidence>
<proteinExistence type="predicted"/>
<name>F3KUN0_9BURK</name>
<keyword evidence="2" id="KW-1185">Reference proteome</keyword>
<sequence length="103" mass="11678">MAFHRARGCWIECTQGRLWITVTGQPEDIFLSPGERVRIVSHGLALVSGFPSGTVSLVHEASWPLLRTTWDLLRQGTAKHRRRAQALARPLSAWRLRPVLRRG</sequence>
<comment type="caution">
    <text evidence="1">The sequence shown here is derived from an EMBL/GenBank/DDBJ whole genome shotgun (WGS) entry which is preliminary data.</text>
</comment>
<dbReference type="EMBL" id="AEGR01000062">
    <property type="protein sequence ID" value="EGI76510.1"/>
    <property type="molecule type" value="Genomic_DNA"/>
</dbReference>
<organism evidence="1 2">
    <name type="scientific">Hylemonella gracilis ATCC 19624</name>
    <dbReference type="NCBI Taxonomy" id="887062"/>
    <lineage>
        <taxon>Bacteria</taxon>
        <taxon>Pseudomonadati</taxon>
        <taxon>Pseudomonadota</taxon>
        <taxon>Betaproteobacteria</taxon>
        <taxon>Burkholderiales</taxon>
        <taxon>Comamonadaceae</taxon>
        <taxon>Hylemonella</taxon>
    </lineage>
</organism>
<dbReference type="InterPro" id="IPR021317">
    <property type="entry name" value="DUF2917"/>
</dbReference>
<gene>
    <name evidence="1" type="ORF">HGR_10822</name>
</gene>
<dbReference type="Pfam" id="PF11142">
    <property type="entry name" value="DUF2917"/>
    <property type="match status" value="1"/>
</dbReference>
<evidence type="ECO:0008006" key="3">
    <source>
        <dbReference type="Google" id="ProtNLM"/>
    </source>
</evidence>